<dbReference type="PANTHER" id="PTHR11461:SF211">
    <property type="entry name" value="GH10112P-RELATED"/>
    <property type="match status" value="1"/>
</dbReference>
<dbReference type="OrthoDB" id="1063785at2759"/>
<keyword evidence="5" id="KW-1185">Reference proteome</keyword>
<dbReference type="Proteomes" id="UP001165190">
    <property type="component" value="Unassembled WGS sequence"/>
</dbReference>
<evidence type="ECO:0000259" key="3">
    <source>
        <dbReference type="Pfam" id="PF00079"/>
    </source>
</evidence>
<name>A0A9W7HR45_HIBTR</name>
<accession>A0A9W7HR45</accession>
<dbReference type="Gene3D" id="3.30.497.10">
    <property type="entry name" value="Antithrombin, subunit I, domain 2"/>
    <property type="match status" value="1"/>
</dbReference>
<protein>
    <recommendedName>
        <fullName evidence="3">Serpin domain-containing protein</fullName>
    </recommendedName>
</protein>
<organism evidence="4 5">
    <name type="scientific">Hibiscus trionum</name>
    <name type="common">Flower of an hour</name>
    <dbReference type="NCBI Taxonomy" id="183268"/>
    <lineage>
        <taxon>Eukaryota</taxon>
        <taxon>Viridiplantae</taxon>
        <taxon>Streptophyta</taxon>
        <taxon>Embryophyta</taxon>
        <taxon>Tracheophyta</taxon>
        <taxon>Spermatophyta</taxon>
        <taxon>Magnoliopsida</taxon>
        <taxon>eudicotyledons</taxon>
        <taxon>Gunneridae</taxon>
        <taxon>Pentapetalae</taxon>
        <taxon>rosids</taxon>
        <taxon>malvids</taxon>
        <taxon>Malvales</taxon>
        <taxon>Malvaceae</taxon>
        <taxon>Malvoideae</taxon>
        <taxon>Hibiscus</taxon>
    </lineage>
</organism>
<dbReference type="PANTHER" id="PTHR11461">
    <property type="entry name" value="SERINE PROTEASE INHIBITOR, SERPIN"/>
    <property type="match status" value="1"/>
</dbReference>
<evidence type="ECO:0000313" key="4">
    <source>
        <dbReference type="EMBL" id="GMI82604.1"/>
    </source>
</evidence>
<sequence length="171" mass="18459">MVFSPLSIQVALSLLAAGAKGPTLDQLLSFLKSKSNDQLSSWYSKLVSVVFADGSPKGGPRLSSANGVWVDKSLPLKPSFKHVVDNVYKATTNHVDFQTKADRVVAEVNLWAEKETNGLIQEVVSPGLVNALTRFILANALYFKGACWKPDGPNTPTMEDLRLTTSATPTP</sequence>
<gene>
    <name evidence="4" type="ORF">HRI_001929700</name>
</gene>
<comment type="caution">
    <text evidence="4">The sequence shown here is derived from an EMBL/GenBank/DDBJ whole genome shotgun (WGS) entry which is preliminary data.</text>
</comment>
<proteinExistence type="inferred from homology"/>
<feature type="domain" description="Serpin" evidence="3">
    <location>
        <begin position="1"/>
        <end position="159"/>
    </location>
</feature>
<evidence type="ECO:0000256" key="2">
    <source>
        <dbReference type="SAM" id="SignalP"/>
    </source>
</evidence>
<dbReference type="EMBL" id="BSYR01000019">
    <property type="protein sequence ID" value="GMI82604.1"/>
    <property type="molecule type" value="Genomic_DNA"/>
</dbReference>
<evidence type="ECO:0000256" key="1">
    <source>
        <dbReference type="ARBA" id="ARBA00009500"/>
    </source>
</evidence>
<reference evidence="4" key="1">
    <citation type="submission" date="2023-05" db="EMBL/GenBank/DDBJ databases">
        <title>Genome and transcriptome analyses reveal genes involved in the formation of fine ridges on petal epidermal cells in Hibiscus trionum.</title>
        <authorList>
            <person name="Koshimizu S."/>
            <person name="Masuda S."/>
            <person name="Ishii T."/>
            <person name="Shirasu K."/>
            <person name="Hoshino A."/>
            <person name="Arita M."/>
        </authorList>
    </citation>
    <scope>NUCLEOTIDE SEQUENCE</scope>
    <source>
        <strain evidence="4">Hamamatsu line</strain>
    </source>
</reference>
<feature type="signal peptide" evidence="2">
    <location>
        <begin position="1"/>
        <end position="21"/>
    </location>
</feature>
<dbReference type="InterPro" id="IPR042178">
    <property type="entry name" value="Serpin_sf_1"/>
</dbReference>
<dbReference type="InterPro" id="IPR000215">
    <property type="entry name" value="Serpin_fam"/>
</dbReference>
<feature type="chain" id="PRO_5040931806" description="Serpin domain-containing protein" evidence="2">
    <location>
        <begin position="22"/>
        <end position="171"/>
    </location>
</feature>
<dbReference type="InterPro" id="IPR023796">
    <property type="entry name" value="Serpin_dom"/>
</dbReference>
<dbReference type="Pfam" id="PF00079">
    <property type="entry name" value="Serpin"/>
    <property type="match status" value="1"/>
</dbReference>
<comment type="similarity">
    <text evidence="1">Belongs to the serpin family.</text>
</comment>
<dbReference type="InterPro" id="IPR036186">
    <property type="entry name" value="Serpin_sf"/>
</dbReference>
<keyword evidence="2" id="KW-0732">Signal</keyword>
<dbReference type="SUPFAM" id="SSF56574">
    <property type="entry name" value="Serpins"/>
    <property type="match status" value="1"/>
</dbReference>
<dbReference type="AlphaFoldDB" id="A0A9W7HR45"/>
<dbReference type="GO" id="GO:0004867">
    <property type="term" value="F:serine-type endopeptidase inhibitor activity"/>
    <property type="evidence" value="ECO:0007669"/>
    <property type="project" value="InterPro"/>
</dbReference>
<evidence type="ECO:0000313" key="5">
    <source>
        <dbReference type="Proteomes" id="UP001165190"/>
    </source>
</evidence>
<dbReference type="GO" id="GO:0005615">
    <property type="term" value="C:extracellular space"/>
    <property type="evidence" value="ECO:0007669"/>
    <property type="project" value="InterPro"/>
</dbReference>